<keyword evidence="2" id="KW-0472">Membrane</keyword>
<feature type="transmembrane region" description="Helical" evidence="2">
    <location>
        <begin position="20"/>
        <end position="38"/>
    </location>
</feature>
<feature type="transmembrane region" description="Helical" evidence="2">
    <location>
        <begin position="50"/>
        <end position="70"/>
    </location>
</feature>
<proteinExistence type="predicted"/>
<organism evidence="3 4">
    <name type="scientific">Cellulomonas dongxiuzhuiae</name>
    <dbReference type="NCBI Taxonomy" id="2819979"/>
    <lineage>
        <taxon>Bacteria</taxon>
        <taxon>Bacillati</taxon>
        <taxon>Actinomycetota</taxon>
        <taxon>Actinomycetes</taxon>
        <taxon>Micrococcales</taxon>
        <taxon>Cellulomonadaceae</taxon>
        <taxon>Cellulomonas</taxon>
    </lineage>
</organism>
<dbReference type="RefSeq" id="WP_208196662.1">
    <property type="nucleotide sequence ID" value="NZ_CP076023.1"/>
</dbReference>
<keyword evidence="4" id="KW-1185">Reference proteome</keyword>
<keyword evidence="2" id="KW-0812">Transmembrane</keyword>
<evidence type="ECO:0000313" key="4">
    <source>
        <dbReference type="Proteomes" id="UP000679335"/>
    </source>
</evidence>
<feature type="region of interest" description="Disordered" evidence="1">
    <location>
        <begin position="69"/>
        <end position="105"/>
    </location>
</feature>
<dbReference type="EMBL" id="CP076023">
    <property type="protein sequence ID" value="QWC16089.1"/>
    <property type="molecule type" value="Genomic_DNA"/>
</dbReference>
<reference evidence="3 4" key="1">
    <citation type="submission" date="2021-05" db="EMBL/GenBank/DDBJ databases">
        <title>Novel species in genus Cellulomonas.</title>
        <authorList>
            <person name="Zhang G."/>
        </authorList>
    </citation>
    <scope>NUCLEOTIDE SEQUENCE [LARGE SCALE GENOMIC DNA]</scope>
    <source>
        <strain evidence="4">zg-ZUI157</strain>
    </source>
</reference>
<gene>
    <name evidence="3" type="ORF">KKR89_17935</name>
</gene>
<feature type="compositionally biased region" description="Gly residues" evidence="1">
    <location>
        <begin position="89"/>
        <end position="105"/>
    </location>
</feature>
<dbReference type="Proteomes" id="UP000679335">
    <property type="component" value="Chromosome"/>
</dbReference>
<protein>
    <submittedName>
        <fullName evidence="3">Uncharacterized protein</fullName>
    </submittedName>
</protein>
<evidence type="ECO:0000256" key="1">
    <source>
        <dbReference type="SAM" id="MobiDB-lite"/>
    </source>
</evidence>
<name>A0ABX8GJ39_9CELL</name>
<sequence length="105" mass="9843">MVDEQREQGDGDADVKGARGVQNGAFLAIGLVFFVLGLSGMSSGDSSRTAFFAIGVVFMALSAVGANTSAKGREGGGGGEAAAVDGDSGPDGGGGDGGGGGGGDA</sequence>
<evidence type="ECO:0000256" key="2">
    <source>
        <dbReference type="SAM" id="Phobius"/>
    </source>
</evidence>
<keyword evidence="2" id="KW-1133">Transmembrane helix</keyword>
<evidence type="ECO:0000313" key="3">
    <source>
        <dbReference type="EMBL" id="QWC16089.1"/>
    </source>
</evidence>
<accession>A0ABX8GJ39</accession>